<sequence>MLEPFLGEIQWVSFNFPPKGWAFCNGQLLPINQNQALFSLLGTMYGGNGQTNFALPNLQGRVIVGAGSHVLGQTGGEEAHALTQAEMPRHSHGYAVSDHRGTTGDPGAPSGTAFASGETVYTAPSASNGTFHPATVGNVGGSQPHTNLQPYLTLNAIIALVGIFPSQN</sequence>
<name>A0A1H4KA63_9ACTN</name>
<dbReference type="Gene3D" id="3.90.1340.10">
    <property type="entry name" value="Phage tail collar domain"/>
    <property type="match status" value="1"/>
</dbReference>
<dbReference type="InterPro" id="IPR037053">
    <property type="entry name" value="Phage_tail_collar_dom_sf"/>
</dbReference>
<keyword evidence="4" id="KW-1185">Reference proteome</keyword>
<dbReference type="STRING" id="402596.SAMN04489844_0487"/>
<dbReference type="SUPFAM" id="SSF88874">
    <property type="entry name" value="Receptor-binding domain of short tail fibre protein gp12"/>
    <property type="match status" value="1"/>
</dbReference>
<evidence type="ECO:0000256" key="1">
    <source>
        <dbReference type="SAM" id="MobiDB-lite"/>
    </source>
</evidence>
<dbReference type="InterPro" id="IPR011083">
    <property type="entry name" value="Phage_tail_collar_dom"/>
</dbReference>
<proteinExistence type="predicted"/>
<gene>
    <name evidence="3" type="ORF">SAMN04489844_0487</name>
</gene>
<feature type="domain" description="Phage tail collar" evidence="2">
    <location>
        <begin position="7"/>
        <end position="63"/>
    </location>
</feature>
<dbReference type="EMBL" id="FNRT01000002">
    <property type="protein sequence ID" value="SEB54938.1"/>
    <property type="molecule type" value="Genomic_DNA"/>
</dbReference>
<feature type="region of interest" description="Disordered" evidence="1">
    <location>
        <begin position="93"/>
        <end position="115"/>
    </location>
</feature>
<dbReference type="Pfam" id="PF07484">
    <property type="entry name" value="Collar"/>
    <property type="match status" value="1"/>
</dbReference>
<evidence type="ECO:0000313" key="3">
    <source>
        <dbReference type="EMBL" id="SEB54938.1"/>
    </source>
</evidence>
<reference evidence="4" key="1">
    <citation type="submission" date="2016-10" db="EMBL/GenBank/DDBJ databases">
        <authorList>
            <person name="Varghese N."/>
            <person name="Submissions S."/>
        </authorList>
    </citation>
    <scope>NUCLEOTIDE SEQUENCE [LARGE SCALE GENOMIC DNA]</scope>
    <source>
        <strain evidence="4">DSM 22017</strain>
    </source>
</reference>
<evidence type="ECO:0000259" key="2">
    <source>
        <dbReference type="Pfam" id="PF07484"/>
    </source>
</evidence>
<dbReference type="RefSeq" id="WP_090967697.1">
    <property type="nucleotide sequence ID" value="NZ_FNRT01000002.1"/>
</dbReference>
<organism evidence="3 4">
    <name type="scientific">Nocardioides exalbidus</name>
    <dbReference type="NCBI Taxonomy" id="402596"/>
    <lineage>
        <taxon>Bacteria</taxon>
        <taxon>Bacillati</taxon>
        <taxon>Actinomycetota</taxon>
        <taxon>Actinomycetes</taxon>
        <taxon>Propionibacteriales</taxon>
        <taxon>Nocardioidaceae</taxon>
        <taxon>Nocardioides</taxon>
    </lineage>
</organism>
<dbReference type="AlphaFoldDB" id="A0A1H4KA63"/>
<protein>
    <submittedName>
        <fullName evidence="3">Microcystin-dependent protein</fullName>
    </submittedName>
</protein>
<dbReference type="Proteomes" id="UP000198742">
    <property type="component" value="Unassembled WGS sequence"/>
</dbReference>
<accession>A0A1H4KA63</accession>
<dbReference type="OrthoDB" id="9810174at2"/>
<evidence type="ECO:0000313" key="4">
    <source>
        <dbReference type="Proteomes" id="UP000198742"/>
    </source>
</evidence>